<keyword evidence="5 8" id="KW-1133">Transmembrane helix</keyword>
<dbReference type="GO" id="GO:0000329">
    <property type="term" value="C:fungal-type vacuole membrane"/>
    <property type="evidence" value="ECO:0007669"/>
    <property type="project" value="TreeGrafter"/>
</dbReference>
<feature type="transmembrane region" description="Helical" evidence="8">
    <location>
        <begin position="606"/>
        <end position="631"/>
    </location>
</feature>
<comment type="caution">
    <text evidence="9">The sequence shown here is derived from an EMBL/GenBank/DDBJ whole genome shotgun (WGS) entry which is preliminary data.</text>
</comment>
<proteinExistence type="inferred from homology"/>
<dbReference type="PANTHER" id="PTHR31806:SF7">
    <property type="entry name" value="TRANSPORTER, PUTATIVE (AFU_ORTHOLOGUE AFUA_2G04690)-RELATED"/>
    <property type="match status" value="1"/>
</dbReference>
<evidence type="ECO:0000313" key="9">
    <source>
        <dbReference type="EMBL" id="KAK1013771.1"/>
    </source>
</evidence>
<evidence type="ECO:0000256" key="8">
    <source>
        <dbReference type="SAM" id="Phobius"/>
    </source>
</evidence>
<evidence type="ECO:0000256" key="4">
    <source>
        <dbReference type="ARBA" id="ARBA00022692"/>
    </source>
</evidence>
<accession>A0AAN6R0Q1</accession>
<dbReference type="Proteomes" id="UP001175353">
    <property type="component" value="Unassembled WGS sequence"/>
</dbReference>
<evidence type="ECO:0000313" key="10">
    <source>
        <dbReference type="Proteomes" id="UP001175353"/>
    </source>
</evidence>
<sequence length="705" mass="77502">MPNLIVMPKTFAFVSQAVNDADRFLIRSHVMRGKNSRVGSRRSMREAARQADKSLAPLTTDCGPRGAPRKCTETAPGSVDTKPGARRQDTLVTTYDSAKHAAFPLKYTIDFDEAEDSCVPWIFSNMAFAHSVFFATSATNDFRLGRPYTRPTLIHLRRTIRCLNAQLGEDGGHLDDSTVYTIVTLAMLATLVGDMAAVRAHMVGLRRIVELRGGECYLRQRSKQHFMLERMVRILRSLAILSCEPTDWRSAFTGPQAAFDEASLASVVAKMVDARLSTTFQDFQRLTRLINAYANEDGRLKGDVFQHVLASIQRRLLWLRFSQVDGWSERLRLGMLAYLTTTFQLSGRRISYDYLSARYRLSCQALGASTASADMRTLNAWLLVVGAMSVLEPSEPWLGAIWDEIAGLWGVWEDVQHQLESVLWIGNVQNEAGKIDIDSRGASGEQEYQGTLVKQDNGFLSKLRNIEAVMDRRLGVESEAITRKRPDEREPLTWRSQLTMCLLWASGTMNLSCFATGFLGYEFGLDLRQSILICLFASILGGAVSGFCATLGAATGLRQISCSRFSFGWYPNKIIAALNTIQQIGWSAVGCITGGIALQAVSNGTIPIAVGIIVIAVISLVVSLVGLKVILVYERYAWLVYLVIFLIVFGVTGQYADNTTPTALTGADLSGNVLSLIAIVYGSSASWATVASGECYGEALVGDIC</sequence>
<keyword evidence="4 8" id="KW-0812">Transmembrane</keyword>
<dbReference type="GO" id="GO:0022857">
    <property type="term" value="F:transmembrane transporter activity"/>
    <property type="evidence" value="ECO:0007669"/>
    <property type="project" value="InterPro"/>
</dbReference>
<feature type="region of interest" description="Disordered" evidence="7">
    <location>
        <begin position="60"/>
        <end position="85"/>
    </location>
</feature>
<gene>
    <name evidence="9" type="ORF">LTR91_001368</name>
</gene>
<dbReference type="InterPro" id="IPR001248">
    <property type="entry name" value="Pur-cyt_permease"/>
</dbReference>
<feature type="transmembrane region" description="Helical" evidence="8">
    <location>
        <begin position="530"/>
        <end position="553"/>
    </location>
</feature>
<comment type="similarity">
    <text evidence="2">Belongs to the purine-cytosine permease (2.A.39) family.</text>
</comment>
<evidence type="ECO:0000256" key="5">
    <source>
        <dbReference type="ARBA" id="ARBA00022989"/>
    </source>
</evidence>
<organism evidence="9 10">
    <name type="scientific">Friedmanniomyces endolithicus</name>
    <dbReference type="NCBI Taxonomy" id="329885"/>
    <lineage>
        <taxon>Eukaryota</taxon>
        <taxon>Fungi</taxon>
        <taxon>Dikarya</taxon>
        <taxon>Ascomycota</taxon>
        <taxon>Pezizomycotina</taxon>
        <taxon>Dothideomycetes</taxon>
        <taxon>Dothideomycetidae</taxon>
        <taxon>Mycosphaerellales</taxon>
        <taxon>Teratosphaeriaceae</taxon>
        <taxon>Friedmanniomyces</taxon>
    </lineage>
</organism>
<evidence type="ECO:0000256" key="6">
    <source>
        <dbReference type="ARBA" id="ARBA00023136"/>
    </source>
</evidence>
<dbReference type="GO" id="GO:0005886">
    <property type="term" value="C:plasma membrane"/>
    <property type="evidence" value="ECO:0007669"/>
    <property type="project" value="TreeGrafter"/>
</dbReference>
<keyword evidence="3" id="KW-0813">Transport</keyword>
<feature type="transmembrane region" description="Helical" evidence="8">
    <location>
        <begin position="498"/>
        <end position="518"/>
    </location>
</feature>
<keyword evidence="6 8" id="KW-0472">Membrane</keyword>
<protein>
    <submittedName>
        <fullName evidence="9">Uncharacterized protein</fullName>
    </submittedName>
</protein>
<dbReference type="EMBL" id="JAUJLE010000005">
    <property type="protein sequence ID" value="KAK1013771.1"/>
    <property type="molecule type" value="Genomic_DNA"/>
</dbReference>
<evidence type="ECO:0000256" key="7">
    <source>
        <dbReference type="SAM" id="MobiDB-lite"/>
    </source>
</evidence>
<keyword evidence="10" id="KW-1185">Reference proteome</keyword>
<reference evidence="9" key="1">
    <citation type="submission" date="2023-06" db="EMBL/GenBank/DDBJ databases">
        <title>Black Yeasts Isolated from many extreme environments.</title>
        <authorList>
            <person name="Coleine C."/>
            <person name="Stajich J.E."/>
            <person name="Selbmann L."/>
        </authorList>
    </citation>
    <scope>NUCLEOTIDE SEQUENCE</scope>
    <source>
        <strain evidence="9">CCFEE 5200</strain>
    </source>
</reference>
<evidence type="ECO:0000256" key="3">
    <source>
        <dbReference type="ARBA" id="ARBA00022448"/>
    </source>
</evidence>
<dbReference type="PANTHER" id="PTHR31806">
    <property type="entry name" value="PURINE-CYTOSINE PERMEASE FCY2-RELATED"/>
    <property type="match status" value="1"/>
</dbReference>
<name>A0AAN6R0Q1_9PEZI</name>
<feature type="transmembrane region" description="Helical" evidence="8">
    <location>
        <begin position="574"/>
        <end position="600"/>
    </location>
</feature>
<comment type="subcellular location">
    <subcellularLocation>
        <location evidence="1">Membrane</location>
        <topology evidence="1">Multi-pass membrane protein</topology>
    </subcellularLocation>
</comment>
<evidence type="ECO:0000256" key="2">
    <source>
        <dbReference type="ARBA" id="ARBA00008974"/>
    </source>
</evidence>
<dbReference type="Pfam" id="PF02133">
    <property type="entry name" value="Transp_cyt_pur"/>
    <property type="match status" value="1"/>
</dbReference>
<feature type="transmembrane region" description="Helical" evidence="8">
    <location>
        <begin position="638"/>
        <end position="656"/>
    </location>
</feature>
<dbReference type="AlphaFoldDB" id="A0AAN6R0Q1"/>
<evidence type="ECO:0000256" key="1">
    <source>
        <dbReference type="ARBA" id="ARBA00004141"/>
    </source>
</evidence>
<dbReference type="Gene3D" id="1.10.4160.10">
    <property type="entry name" value="Hydantoin permease"/>
    <property type="match status" value="1"/>
</dbReference>
<dbReference type="InterPro" id="IPR026030">
    <property type="entry name" value="Pur-cyt_permease_Fcy2/21/22"/>
</dbReference>